<dbReference type="AlphaFoldDB" id="A0A2W2HR32"/>
<organism evidence="1 2">
    <name type="scientific">Spongiactinospora gelatinilytica</name>
    <dbReference type="NCBI Taxonomy" id="2666298"/>
    <lineage>
        <taxon>Bacteria</taxon>
        <taxon>Bacillati</taxon>
        <taxon>Actinomycetota</taxon>
        <taxon>Actinomycetes</taxon>
        <taxon>Streptosporangiales</taxon>
        <taxon>Streptosporangiaceae</taxon>
        <taxon>Spongiactinospora</taxon>
    </lineage>
</organism>
<evidence type="ECO:0000313" key="1">
    <source>
        <dbReference type="EMBL" id="PZG52258.1"/>
    </source>
</evidence>
<gene>
    <name evidence="1" type="ORF">C1I98_07135</name>
</gene>
<proteinExistence type="predicted"/>
<protein>
    <submittedName>
        <fullName evidence="1">Uncharacterized protein</fullName>
    </submittedName>
</protein>
<accession>A0A2W2HR32</accession>
<dbReference type="EMBL" id="POUA01000034">
    <property type="protein sequence ID" value="PZG52258.1"/>
    <property type="molecule type" value="Genomic_DNA"/>
</dbReference>
<dbReference type="Proteomes" id="UP000248544">
    <property type="component" value="Unassembled WGS sequence"/>
</dbReference>
<comment type="caution">
    <text evidence="1">The sequence shown here is derived from an EMBL/GenBank/DDBJ whole genome shotgun (WGS) entry which is preliminary data.</text>
</comment>
<reference evidence="1 2" key="1">
    <citation type="submission" date="2018-01" db="EMBL/GenBank/DDBJ databases">
        <title>Draft genome sequence of Sphaerisporangium sp. 7K107.</title>
        <authorList>
            <person name="Sahin N."/>
            <person name="Saygin H."/>
            <person name="Ay H."/>
        </authorList>
    </citation>
    <scope>NUCLEOTIDE SEQUENCE [LARGE SCALE GENOMIC DNA]</scope>
    <source>
        <strain evidence="1 2">7K107</strain>
    </source>
</reference>
<name>A0A2W2HR32_9ACTN</name>
<evidence type="ECO:0000313" key="2">
    <source>
        <dbReference type="Proteomes" id="UP000248544"/>
    </source>
</evidence>
<sequence>MRSLIARDTGLRRRSEGLDMVLAWIAAIEGDEERYRRLAHAATDSSRVAADCALSLLDLSLGRPEQALRRLAAVWRGVEYHLCKAYPKLGITSRRELAALDLGEPSARR</sequence>
<keyword evidence="2" id="KW-1185">Reference proteome</keyword>
<dbReference type="RefSeq" id="WP_111166279.1">
    <property type="nucleotide sequence ID" value="NZ_POUA01000034.1"/>
</dbReference>